<keyword evidence="4" id="KW-1185">Reference proteome</keyword>
<gene>
    <name evidence="2" type="ORF">MAPG_06866</name>
</gene>
<proteinExistence type="predicted"/>
<feature type="compositionally biased region" description="Polar residues" evidence="1">
    <location>
        <begin position="115"/>
        <end position="125"/>
    </location>
</feature>
<dbReference type="Proteomes" id="UP000011715">
    <property type="component" value="Unassembled WGS sequence"/>
</dbReference>
<feature type="region of interest" description="Disordered" evidence="1">
    <location>
        <begin position="111"/>
        <end position="141"/>
    </location>
</feature>
<dbReference type="EMBL" id="ADBL01001652">
    <property type="status" value="NOT_ANNOTATED_CDS"/>
    <property type="molecule type" value="Genomic_DNA"/>
</dbReference>
<dbReference type="EMBL" id="GL876970">
    <property type="protein sequence ID" value="KLU87875.1"/>
    <property type="molecule type" value="Genomic_DNA"/>
</dbReference>
<dbReference type="AlphaFoldDB" id="A0A0C4E373"/>
<protein>
    <submittedName>
        <fullName evidence="2 3">Uncharacterized protein</fullName>
    </submittedName>
</protein>
<reference evidence="3" key="4">
    <citation type="journal article" date="2015" name="G3 (Bethesda)">
        <title>Genome sequences of three phytopathogenic species of the Magnaporthaceae family of fungi.</title>
        <authorList>
            <person name="Okagaki L.H."/>
            <person name="Nunes C.C."/>
            <person name="Sailsbery J."/>
            <person name="Clay B."/>
            <person name="Brown D."/>
            <person name="John T."/>
            <person name="Oh Y."/>
            <person name="Young N."/>
            <person name="Fitzgerald M."/>
            <person name="Haas B.J."/>
            <person name="Zeng Q."/>
            <person name="Young S."/>
            <person name="Adiconis X."/>
            <person name="Fan L."/>
            <person name="Levin J.Z."/>
            <person name="Mitchell T.K."/>
            <person name="Okubara P.A."/>
            <person name="Farman M.L."/>
            <person name="Kohn L.M."/>
            <person name="Birren B."/>
            <person name="Ma L.-J."/>
            <person name="Dean R.A."/>
        </authorList>
    </citation>
    <scope>NUCLEOTIDE SEQUENCE</scope>
    <source>
        <strain evidence="3">ATCC 64411 / 73-15</strain>
    </source>
</reference>
<reference evidence="2" key="1">
    <citation type="submission" date="2010-05" db="EMBL/GenBank/DDBJ databases">
        <title>The Genome Sequence of Magnaporthe poae strain ATCC 64411.</title>
        <authorList>
            <consortium name="The Broad Institute Genome Sequencing Platform"/>
            <consortium name="Broad Institute Genome Sequencing Center for Infectious Disease"/>
            <person name="Ma L.-J."/>
            <person name="Dead R."/>
            <person name="Young S."/>
            <person name="Zeng Q."/>
            <person name="Koehrsen M."/>
            <person name="Alvarado L."/>
            <person name="Berlin A."/>
            <person name="Chapman S.B."/>
            <person name="Chen Z."/>
            <person name="Freedman E."/>
            <person name="Gellesch M."/>
            <person name="Goldberg J."/>
            <person name="Griggs A."/>
            <person name="Gujja S."/>
            <person name="Heilman E.R."/>
            <person name="Heiman D."/>
            <person name="Hepburn T."/>
            <person name="Howarth C."/>
            <person name="Jen D."/>
            <person name="Larson L."/>
            <person name="Mehta T."/>
            <person name="Neiman D."/>
            <person name="Pearson M."/>
            <person name="Roberts A."/>
            <person name="Saif S."/>
            <person name="Shea T."/>
            <person name="Shenoy N."/>
            <person name="Sisk P."/>
            <person name="Stolte C."/>
            <person name="Sykes S."/>
            <person name="Walk T."/>
            <person name="White J."/>
            <person name="Yandava C."/>
            <person name="Haas B."/>
            <person name="Nusbaum C."/>
            <person name="Birren B."/>
        </authorList>
    </citation>
    <scope>NUCLEOTIDE SEQUENCE</scope>
    <source>
        <strain evidence="2">ATCC 64411</strain>
    </source>
</reference>
<organism evidence="3 4">
    <name type="scientific">Magnaporthiopsis poae (strain ATCC 64411 / 73-15)</name>
    <name type="common">Kentucky bluegrass fungus</name>
    <name type="synonym">Magnaporthe poae</name>
    <dbReference type="NCBI Taxonomy" id="644358"/>
    <lineage>
        <taxon>Eukaryota</taxon>
        <taxon>Fungi</taxon>
        <taxon>Dikarya</taxon>
        <taxon>Ascomycota</taxon>
        <taxon>Pezizomycotina</taxon>
        <taxon>Sordariomycetes</taxon>
        <taxon>Sordariomycetidae</taxon>
        <taxon>Magnaporthales</taxon>
        <taxon>Magnaporthaceae</taxon>
        <taxon>Magnaporthiopsis</taxon>
    </lineage>
</organism>
<reference evidence="3" key="5">
    <citation type="submission" date="2015-06" db="UniProtKB">
        <authorList>
            <consortium name="EnsemblFungi"/>
        </authorList>
    </citation>
    <scope>IDENTIFICATION</scope>
    <source>
        <strain evidence="3">ATCC 64411</strain>
    </source>
</reference>
<reference evidence="4" key="2">
    <citation type="submission" date="2010-05" db="EMBL/GenBank/DDBJ databases">
        <title>The genome sequence of Magnaporthe poae strain ATCC 64411.</title>
        <authorList>
            <person name="Ma L.-J."/>
            <person name="Dead R."/>
            <person name="Young S."/>
            <person name="Zeng Q."/>
            <person name="Koehrsen M."/>
            <person name="Alvarado L."/>
            <person name="Berlin A."/>
            <person name="Chapman S.B."/>
            <person name="Chen Z."/>
            <person name="Freedman E."/>
            <person name="Gellesch M."/>
            <person name="Goldberg J."/>
            <person name="Griggs A."/>
            <person name="Gujja S."/>
            <person name="Heilman E.R."/>
            <person name="Heiman D."/>
            <person name="Hepburn T."/>
            <person name="Howarth C."/>
            <person name="Jen D."/>
            <person name="Larson L."/>
            <person name="Mehta T."/>
            <person name="Neiman D."/>
            <person name="Pearson M."/>
            <person name="Roberts A."/>
            <person name="Saif S."/>
            <person name="Shea T."/>
            <person name="Shenoy N."/>
            <person name="Sisk P."/>
            <person name="Stolte C."/>
            <person name="Sykes S."/>
            <person name="Walk T."/>
            <person name="White J."/>
            <person name="Yandava C."/>
            <person name="Haas B."/>
            <person name="Nusbaum C."/>
            <person name="Birren B."/>
        </authorList>
    </citation>
    <scope>NUCLEOTIDE SEQUENCE [LARGE SCALE GENOMIC DNA]</scope>
    <source>
        <strain evidence="4">ATCC 64411 / 73-15</strain>
    </source>
</reference>
<dbReference type="EnsemblFungi" id="MAPG_06866T0">
    <property type="protein sequence ID" value="MAPG_06866T0"/>
    <property type="gene ID" value="MAPG_06866"/>
</dbReference>
<evidence type="ECO:0000256" key="1">
    <source>
        <dbReference type="SAM" id="MobiDB-lite"/>
    </source>
</evidence>
<evidence type="ECO:0000313" key="4">
    <source>
        <dbReference type="Proteomes" id="UP000011715"/>
    </source>
</evidence>
<dbReference type="VEuPathDB" id="FungiDB:MAPG_06866"/>
<reference evidence="2" key="3">
    <citation type="submission" date="2011-03" db="EMBL/GenBank/DDBJ databases">
        <title>Annotation of Magnaporthe poae ATCC 64411.</title>
        <authorList>
            <person name="Ma L.-J."/>
            <person name="Dead R."/>
            <person name="Young S.K."/>
            <person name="Zeng Q."/>
            <person name="Gargeya S."/>
            <person name="Fitzgerald M."/>
            <person name="Haas B."/>
            <person name="Abouelleil A."/>
            <person name="Alvarado L."/>
            <person name="Arachchi H.M."/>
            <person name="Berlin A."/>
            <person name="Brown A."/>
            <person name="Chapman S.B."/>
            <person name="Chen Z."/>
            <person name="Dunbar C."/>
            <person name="Freedman E."/>
            <person name="Gearin G."/>
            <person name="Gellesch M."/>
            <person name="Goldberg J."/>
            <person name="Griggs A."/>
            <person name="Gujja S."/>
            <person name="Heiman D."/>
            <person name="Howarth C."/>
            <person name="Larson L."/>
            <person name="Lui A."/>
            <person name="MacDonald P.J.P."/>
            <person name="Mehta T."/>
            <person name="Montmayeur A."/>
            <person name="Murphy C."/>
            <person name="Neiman D."/>
            <person name="Pearson M."/>
            <person name="Priest M."/>
            <person name="Roberts A."/>
            <person name="Saif S."/>
            <person name="Shea T."/>
            <person name="Shenoy N."/>
            <person name="Sisk P."/>
            <person name="Stolte C."/>
            <person name="Sykes S."/>
            <person name="Yandava C."/>
            <person name="Wortman J."/>
            <person name="Nusbaum C."/>
            <person name="Birren B."/>
        </authorList>
    </citation>
    <scope>NUCLEOTIDE SEQUENCE</scope>
    <source>
        <strain evidence="2">ATCC 64411</strain>
    </source>
</reference>
<name>A0A0C4E373_MAGP6</name>
<accession>A0A0C4E373</accession>
<evidence type="ECO:0000313" key="3">
    <source>
        <dbReference type="EnsemblFungi" id="MAPG_06866T0"/>
    </source>
</evidence>
<sequence length="164" mass="18197">MNIRCRSRAALYQDKAAVSNEETLEEHPIDGRMRVTRRGCPASETLLAAQKVLHGCGVRRRLSSSDLGAGARPGGKSGTGHRKLRWEAPNLALYLRMVCVSAISCEACKRLPSRPGTSPTDTPNIFSYPADRSRRPKSLTKGIYHPAINRLPPARRSRIHHLDY</sequence>
<evidence type="ECO:0000313" key="2">
    <source>
        <dbReference type="EMBL" id="KLU87875.1"/>
    </source>
</evidence>